<sequence length="147" mass="16345">MKAFARCFVALVLTAIPLSGLAQQYYSHVGVTRAVKLRILPGKTKEFYEAFAYAPKVFEAEKAAGIITGYQIFASVNFEGPEKWDVMYVLHFKNMAVLDTSGDLAEPIIAKVYGSPEKRAEVLKMRAESTEVVSSELVREIQLKPLP</sequence>
<feature type="signal peptide" evidence="1">
    <location>
        <begin position="1"/>
        <end position="22"/>
    </location>
</feature>
<gene>
    <name evidence="2" type="ORF">HDF10_000070</name>
</gene>
<evidence type="ECO:0000256" key="1">
    <source>
        <dbReference type="SAM" id="SignalP"/>
    </source>
</evidence>
<evidence type="ECO:0000313" key="3">
    <source>
        <dbReference type="Proteomes" id="UP000569092"/>
    </source>
</evidence>
<comment type="caution">
    <text evidence="2">The sequence shown here is derived from an EMBL/GenBank/DDBJ whole genome shotgun (WGS) entry which is preliminary data.</text>
</comment>
<dbReference type="AlphaFoldDB" id="A0A7W8J3T4"/>
<dbReference type="EMBL" id="JACHDZ010000001">
    <property type="protein sequence ID" value="MBB5342120.1"/>
    <property type="molecule type" value="Genomic_DNA"/>
</dbReference>
<protein>
    <recommendedName>
        <fullName evidence="4">NIPSNAP domain-containing protein</fullName>
    </recommendedName>
</protein>
<evidence type="ECO:0008006" key="4">
    <source>
        <dbReference type="Google" id="ProtNLM"/>
    </source>
</evidence>
<keyword evidence="1" id="KW-0732">Signal</keyword>
<dbReference type="Proteomes" id="UP000569092">
    <property type="component" value="Unassembled WGS sequence"/>
</dbReference>
<accession>A0A7W8J3T4</accession>
<proteinExistence type="predicted"/>
<reference evidence="2 3" key="1">
    <citation type="submission" date="2020-08" db="EMBL/GenBank/DDBJ databases">
        <title>Genomic Encyclopedia of Type Strains, Phase IV (KMG-V): Genome sequencing to study the core and pangenomes of soil and plant-associated prokaryotes.</title>
        <authorList>
            <person name="Whitman W."/>
        </authorList>
    </citation>
    <scope>NUCLEOTIDE SEQUENCE [LARGE SCALE GENOMIC DNA]</scope>
    <source>
        <strain evidence="2 3">M8US30</strain>
    </source>
</reference>
<name>A0A7W8J3T4_9BACT</name>
<feature type="chain" id="PRO_5030742805" description="NIPSNAP domain-containing protein" evidence="1">
    <location>
        <begin position="23"/>
        <end position="147"/>
    </location>
</feature>
<organism evidence="2 3">
    <name type="scientific">Tunturiibacter lichenicola</name>
    <dbReference type="NCBI Taxonomy" id="2051959"/>
    <lineage>
        <taxon>Bacteria</taxon>
        <taxon>Pseudomonadati</taxon>
        <taxon>Acidobacteriota</taxon>
        <taxon>Terriglobia</taxon>
        <taxon>Terriglobales</taxon>
        <taxon>Acidobacteriaceae</taxon>
        <taxon>Tunturiibacter</taxon>
    </lineage>
</organism>
<evidence type="ECO:0000313" key="2">
    <source>
        <dbReference type="EMBL" id="MBB5342120.1"/>
    </source>
</evidence>